<reference evidence="1" key="1">
    <citation type="submission" date="2014-09" db="EMBL/GenBank/DDBJ databases">
        <authorList>
            <person name="Magalhaes I.L.F."/>
            <person name="Oliveira U."/>
            <person name="Santos F.R."/>
            <person name="Vidigal T.H.D.A."/>
            <person name="Brescovit A.D."/>
            <person name="Santos A.J."/>
        </authorList>
    </citation>
    <scope>NUCLEOTIDE SEQUENCE</scope>
    <source>
        <tissue evidence="1">Shoot tissue taken approximately 20 cm above the soil surface</tissue>
    </source>
</reference>
<evidence type="ECO:0000313" key="1">
    <source>
        <dbReference type="EMBL" id="JAD33276.1"/>
    </source>
</evidence>
<sequence length="25" mass="3003">MGLKNIFRITSPLPHLLTDQMYRTR</sequence>
<dbReference type="EMBL" id="GBRH01264619">
    <property type="protein sequence ID" value="JAD33276.1"/>
    <property type="molecule type" value="Transcribed_RNA"/>
</dbReference>
<reference evidence="1" key="2">
    <citation type="journal article" date="2015" name="Data Brief">
        <title>Shoot transcriptome of the giant reed, Arundo donax.</title>
        <authorList>
            <person name="Barrero R.A."/>
            <person name="Guerrero F.D."/>
            <person name="Moolhuijzen P."/>
            <person name="Goolsby J.A."/>
            <person name="Tidwell J."/>
            <person name="Bellgard S.E."/>
            <person name="Bellgard M.I."/>
        </authorList>
    </citation>
    <scope>NUCLEOTIDE SEQUENCE</scope>
    <source>
        <tissue evidence="1">Shoot tissue taken approximately 20 cm above the soil surface</tissue>
    </source>
</reference>
<accession>A0A0A8Z397</accession>
<proteinExistence type="predicted"/>
<dbReference type="AlphaFoldDB" id="A0A0A8Z397"/>
<organism evidence="1">
    <name type="scientific">Arundo donax</name>
    <name type="common">Giant reed</name>
    <name type="synonym">Donax arundinaceus</name>
    <dbReference type="NCBI Taxonomy" id="35708"/>
    <lineage>
        <taxon>Eukaryota</taxon>
        <taxon>Viridiplantae</taxon>
        <taxon>Streptophyta</taxon>
        <taxon>Embryophyta</taxon>
        <taxon>Tracheophyta</taxon>
        <taxon>Spermatophyta</taxon>
        <taxon>Magnoliopsida</taxon>
        <taxon>Liliopsida</taxon>
        <taxon>Poales</taxon>
        <taxon>Poaceae</taxon>
        <taxon>PACMAD clade</taxon>
        <taxon>Arundinoideae</taxon>
        <taxon>Arundineae</taxon>
        <taxon>Arundo</taxon>
    </lineage>
</organism>
<name>A0A0A8Z397_ARUDO</name>
<protein>
    <submittedName>
        <fullName evidence="1">Uncharacterized protein</fullName>
    </submittedName>
</protein>